<protein>
    <submittedName>
        <fullName evidence="1">DUF1289 domain-containing protein</fullName>
    </submittedName>
</protein>
<evidence type="ECO:0000313" key="2">
    <source>
        <dbReference type="Proteomes" id="UP000219329"/>
    </source>
</evidence>
<dbReference type="EMBL" id="NTJZ01000001">
    <property type="protein sequence ID" value="PDH35342.1"/>
    <property type="molecule type" value="Genomic_DNA"/>
</dbReference>
<dbReference type="Proteomes" id="UP000219329">
    <property type="component" value="Unassembled WGS sequence"/>
</dbReference>
<accession>A0A2A5WFY9</accession>
<evidence type="ECO:0000313" key="1">
    <source>
        <dbReference type="EMBL" id="PDH35342.1"/>
    </source>
</evidence>
<dbReference type="PANTHER" id="PTHR35175:SF1">
    <property type="entry name" value="OXIDOREDUCTASE"/>
    <property type="match status" value="1"/>
</dbReference>
<organism evidence="1 2">
    <name type="scientific">OM182 bacterium MED-G28</name>
    <dbReference type="NCBI Taxonomy" id="1986256"/>
    <lineage>
        <taxon>Bacteria</taxon>
        <taxon>Pseudomonadati</taxon>
        <taxon>Pseudomonadota</taxon>
        <taxon>Gammaproteobacteria</taxon>
        <taxon>OMG group</taxon>
        <taxon>OM182 clade</taxon>
    </lineage>
</organism>
<dbReference type="Pfam" id="PF06945">
    <property type="entry name" value="DUF1289"/>
    <property type="match status" value="1"/>
</dbReference>
<dbReference type="AlphaFoldDB" id="A0A2A5WFY9"/>
<gene>
    <name evidence="1" type="ORF">CNF02_01115</name>
</gene>
<dbReference type="InterPro" id="IPR010710">
    <property type="entry name" value="DUF1289"/>
</dbReference>
<dbReference type="PANTHER" id="PTHR35175">
    <property type="entry name" value="DUF1289 DOMAIN-CONTAINING PROTEIN"/>
    <property type="match status" value="1"/>
</dbReference>
<name>A0A2A5WFY9_9GAMM</name>
<reference evidence="1 2" key="1">
    <citation type="submission" date="2017-08" db="EMBL/GenBank/DDBJ databases">
        <title>Fine stratification of microbial communities through a metagenomic profile of the photic zone.</title>
        <authorList>
            <person name="Haro-Moreno J.M."/>
            <person name="Lopez-Perez M."/>
            <person name="De La Torre J."/>
            <person name="Picazo A."/>
            <person name="Camacho A."/>
            <person name="Rodriguez-Valera F."/>
        </authorList>
    </citation>
    <scope>NUCLEOTIDE SEQUENCE [LARGE SCALE GENOMIC DNA]</scope>
    <source>
        <strain evidence="1">MED-G28</strain>
    </source>
</reference>
<proteinExistence type="predicted"/>
<sequence length="155" mass="17563">MKNPKTPCIGICSTTSVGDAICRGCKRYSFEVINWNGYDAVSKAAVLKRIEKLVSQILETKIRIFSAPNLKSGLERAGVPFDSKLSPYCWLHNLLKKEHVQINDLTEYGAYVLPEFEKFSLTELCELIEQEILILCQAHFDRYFESPQPGVDNST</sequence>
<comment type="caution">
    <text evidence="1">The sequence shown here is derived from an EMBL/GenBank/DDBJ whole genome shotgun (WGS) entry which is preliminary data.</text>
</comment>